<feature type="compositionally biased region" description="Polar residues" evidence="1">
    <location>
        <begin position="53"/>
        <end position="65"/>
    </location>
</feature>
<organism evidence="2">
    <name type="scientific">Cucumis melo</name>
    <name type="common">Muskmelon</name>
    <dbReference type="NCBI Taxonomy" id="3656"/>
    <lineage>
        <taxon>Eukaryota</taxon>
        <taxon>Viridiplantae</taxon>
        <taxon>Streptophyta</taxon>
        <taxon>Embryophyta</taxon>
        <taxon>Tracheophyta</taxon>
        <taxon>Spermatophyta</taxon>
        <taxon>Magnoliopsida</taxon>
        <taxon>eudicotyledons</taxon>
        <taxon>Gunneridae</taxon>
        <taxon>Pentapetalae</taxon>
        <taxon>rosids</taxon>
        <taxon>fabids</taxon>
        <taxon>Cucurbitales</taxon>
        <taxon>Cucurbitaceae</taxon>
        <taxon>Benincaseae</taxon>
        <taxon>Cucumis</taxon>
    </lineage>
</organism>
<reference evidence="2" key="1">
    <citation type="submission" date="2023-03" db="UniProtKB">
        <authorList>
            <consortium name="EnsemblPlants"/>
        </authorList>
    </citation>
    <scope>IDENTIFICATION</scope>
</reference>
<evidence type="ECO:0000313" key="2">
    <source>
        <dbReference type="EnsemblPlants" id="MELO3C032814.2.1"/>
    </source>
</evidence>
<protein>
    <submittedName>
        <fullName evidence="2">Uncharacterized protein</fullName>
    </submittedName>
</protein>
<sequence>VRVFNFTPRVKKFTLPLPSLLTTPSPRPLILPVVVSNRRFRDSASPISHRRQSSIVTPSQASPASPSYKECLGLSLHCWKSEG</sequence>
<dbReference type="AlphaFoldDB" id="A0A9I9EEU0"/>
<name>A0A9I9EEU0_CUCME</name>
<accession>A0A9I9EEU0</accession>
<proteinExistence type="predicted"/>
<dbReference type="EnsemblPlants" id="MELO3C032814.2.1">
    <property type="protein sequence ID" value="MELO3C032814.2.1"/>
    <property type="gene ID" value="MELO3C032814.2"/>
</dbReference>
<dbReference type="Gramene" id="MELO3C032814.2.1">
    <property type="protein sequence ID" value="MELO3C032814.2.1"/>
    <property type="gene ID" value="MELO3C032814.2"/>
</dbReference>
<evidence type="ECO:0000256" key="1">
    <source>
        <dbReference type="SAM" id="MobiDB-lite"/>
    </source>
</evidence>
<feature type="region of interest" description="Disordered" evidence="1">
    <location>
        <begin position="43"/>
        <end position="65"/>
    </location>
</feature>